<proteinExistence type="predicted"/>
<evidence type="ECO:0000313" key="2">
    <source>
        <dbReference type="Proteomes" id="UP001367508"/>
    </source>
</evidence>
<dbReference type="AlphaFoldDB" id="A0AAN9N156"/>
<name>A0AAN9N156_CANGL</name>
<organism evidence="1 2">
    <name type="scientific">Canavalia gladiata</name>
    <name type="common">Sword bean</name>
    <name type="synonym">Dolichos gladiatus</name>
    <dbReference type="NCBI Taxonomy" id="3824"/>
    <lineage>
        <taxon>Eukaryota</taxon>
        <taxon>Viridiplantae</taxon>
        <taxon>Streptophyta</taxon>
        <taxon>Embryophyta</taxon>
        <taxon>Tracheophyta</taxon>
        <taxon>Spermatophyta</taxon>
        <taxon>Magnoliopsida</taxon>
        <taxon>eudicotyledons</taxon>
        <taxon>Gunneridae</taxon>
        <taxon>Pentapetalae</taxon>
        <taxon>rosids</taxon>
        <taxon>fabids</taxon>
        <taxon>Fabales</taxon>
        <taxon>Fabaceae</taxon>
        <taxon>Papilionoideae</taxon>
        <taxon>50 kb inversion clade</taxon>
        <taxon>NPAAA clade</taxon>
        <taxon>indigoferoid/millettioid clade</taxon>
        <taxon>Phaseoleae</taxon>
        <taxon>Canavalia</taxon>
    </lineage>
</organism>
<keyword evidence="2" id="KW-1185">Reference proteome</keyword>
<sequence length="87" mass="10328">MLTNILGERISISKEFLSKVLKCNGEGKKFTPKWETIFMKHREEYKREEEESDQVFFFLEGASETCSRIDLQILSTFLRVLDSWVLF</sequence>
<evidence type="ECO:0000313" key="1">
    <source>
        <dbReference type="EMBL" id="KAK7361388.1"/>
    </source>
</evidence>
<accession>A0AAN9N156</accession>
<protein>
    <submittedName>
        <fullName evidence="1">Uncharacterized protein</fullName>
    </submittedName>
</protein>
<dbReference type="EMBL" id="JAYMYQ010000001">
    <property type="protein sequence ID" value="KAK7361388.1"/>
    <property type="molecule type" value="Genomic_DNA"/>
</dbReference>
<comment type="caution">
    <text evidence="1">The sequence shown here is derived from an EMBL/GenBank/DDBJ whole genome shotgun (WGS) entry which is preliminary data.</text>
</comment>
<gene>
    <name evidence="1" type="ORF">VNO77_03444</name>
</gene>
<reference evidence="1 2" key="1">
    <citation type="submission" date="2024-01" db="EMBL/GenBank/DDBJ databases">
        <title>The genomes of 5 underutilized Papilionoideae crops provide insights into root nodulation and disease resistanc.</title>
        <authorList>
            <person name="Jiang F."/>
        </authorList>
    </citation>
    <scope>NUCLEOTIDE SEQUENCE [LARGE SCALE GENOMIC DNA]</scope>
    <source>
        <strain evidence="1">LVBAO_FW01</strain>
        <tissue evidence="1">Leaves</tissue>
    </source>
</reference>
<dbReference type="Proteomes" id="UP001367508">
    <property type="component" value="Unassembled WGS sequence"/>
</dbReference>